<dbReference type="AlphaFoldDB" id="A0A9W6L4X1"/>
<protein>
    <submittedName>
        <fullName evidence="1">Uncharacterized protein</fullName>
    </submittedName>
</protein>
<proteinExistence type="predicted"/>
<comment type="caution">
    <text evidence="1">The sequence shown here is derived from an EMBL/GenBank/DDBJ whole genome shotgun (WGS) entry which is preliminary data.</text>
</comment>
<gene>
    <name evidence="1" type="ORF">GCM10017577_32960</name>
</gene>
<evidence type="ECO:0000313" key="2">
    <source>
        <dbReference type="Proteomes" id="UP001143463"/>
    </source>
</evidence>
<reference evidence="1" key="1">
    <citation type="journal article" date="2014" name="Int. J. Syst. Evol. Microbiol.">
        <title>Complete genome sequence of Corynebacterium casei LMG S-19264T (=DSM 44701T), isolated from a smear-ripened cheese.</title>
        <authorList>
            <consortium name="US DOE Joint Genome Institute (JGI-PGF)"/>
            <person name="Walter F."/>
            <person name="Albersmeier A."/>
            <person name="Kalinowski J."/>
            <person name="Ruckert C."/>
        </authorList>
    </citation>
    <scope>NUCLEOTIDE SEQUENCE</scope>
    <source>
        <strain evidence="1">VKM Ac-1069</strain>
    </source>
</reference>
<dbReference type="Proteomes" id="UP001143463">
    <property type="component" value="Unassembled WGS sequence"/>
</dbReference>
<organism evidence="1 2">
    <name type="scientific">Pseudonocardia halophobica</name>
    <dbReference type="NCBI Taxonomy" id="29401"/>
    <lineage>
        <taxon>Bacteria</taxon>
        <taxon>Bacillati</taxon>
        <taxon>Actinomycetota</taxon>
        <taxon>Actinomycetes</taxon>
        <taxon>Pseudonocardiales</taxon>
        <taxon>Pseudonocardiaceae</taxon>
        <taxon>Pseudonocardia</taxon>
    </lineage>
</organism>
<evidence type="ECO:0000313" key="1">
    <source>
        <dbReference type="EMBL" id="GLL12155.1"/>
    </source>
</evidence>
<accession>A0A9W6L4X1</accession>
<name>A0A9W6L4X1_9PSEU</name>
<dbReference type="EMBL" id="BSFQ01000012">
    <property type="protein sequence ID" value="GLL12155.1"/>
    <property type="molecule type" value="Genomic_DNA"/>
</dbReference>
<sequence>MSTILERGVPWNGPFYRRNGFRDLRRDEWSPGMEAIRAAEARHGLRVDARVFMRHEPPRSDRPGM</sequence>
<keyword evidence="2" id="KW-1185">Reference proteome</keyword>
<reference evidence="1" key="2">
    <citation type="submission" date="2023-01" db="EMBL/GenBank/DDBJ databases">
        <authorList>
            <person name="Sun Q."/>
            <person name="Evtushenko L."/>
        </authorList>
    </citation>
    <scope>NUCLEOTIDE SEQUENCE</scope>
    <source>
        <strain evidence="1">VKM Ac-1069</strain>
    </source>
</reference>